<sequence length="315" mass="33630">MSIKKWLLGSTFAVASLASASSAFAAGETIAVNFVSLTIPFYQFMRQEVLDEAKKLDVKLLIQDAQNSTPKQGSDLENALNQGVDGIIVAPTDIKATAPAINVVLKEKIPIVAVDRHVEGTSSPVPSVRADNVAGGRLQGEWVLKNMPNGARVAVIAGQSGSSTSIDRVQGIHEALKEGGEKYKIVAEQPGDWDRAKSLTVAQNILTSLTGNPPDVMLVVNDDMALGALEAIRGMGLSGKVKLVSYDAYPEALKAVKAGEMIGTVDQGPSKQVRTALQSIVNNIRNKTELKTTLITPTLITKDNLEQAERYNEIK</sequence>
<dbReference type="GO" id="GO:0030246">
    <property type="term" value="F:carbohydrate binding"/>
    <property type="evidence" value="ECO:0007669"/>
    <property type="project" value="UniProtKB-ARBA"/>
</dbReference>
<reference evidence="6" key="1">
    <citation type="submission" date="2016-07" db="EMBL/GenBank/DDBJ databases">
        <title>Microvirga ossetica sp. nov. a new species of rhizobia isolated from root nodules of the legume species Vicia alpestris Steven originated from North Ossetia region in the Caucasus.</title>
        <authorList>
            <person name="Safronova V.I."/>
            <person name="Kuznetsova I.G."/>
            <person name="Sazanova A.L."/>
            <person name="Belimov A."/>
            <person name="Andronov E."/>
            <person name="Osledkin Y.S."/>
            <person name="Onishchuk O.P."/>
            <person name="Kurchak O.N."/>
            <person name="Shaposhnikov A.I."/>
            <person name="Willems A."/>
            <person name="Tikhonovich I.A."/>
        </authorList>
    </citation>
    <scope>NUCLEOTIDE SEQUENCE [LARGE SCALE GENOMIC DNA]</scope>
    <source>
        <strain evidence="6">V5/3M</strain>
    </source>
</reference>
<comment type="similarity">
    <text evidence="2">Belongs to the bacterial solute-binding protein 2 family.</text>
</comment>
<dbReference type="SUPFAM" id="SSF53822">
    <property type="entry name" value="Periplasmic binding protein-like I"/>
    <property type="match status" value="1"/>
</dbReference>
<keyword evidence="3 4" id="KW-0732">Signal</keyword>
<proteinExistence type="inferred from homology"/>
<dbReference type="KEGG" id="moc:BB934_02260"/>
<dbReference type="InterPro" id="IPR028082">
    <property type="entry name" value="Peripla_BP_I"/>
</dbReference>
<accession>A0A1B2EB51</accession>
<dbReference type="PANTHER" id="PTHR46847:SF1">
    <property type="entry name" value="D-ALLOSE-BINDING PERIPLASMIC PROTEIN-RELATED"/>
    <property type="match status" value="1"/>
</dbReference>
<organism evidence="6">
    <name type="scientific">Microvirga ossetica</name>
    <dbReference type="NCBI Taxonomy" id="1882682"/>
    <lineage>
        <taxon>Bacteria</taxon>
        <taxon>Pseudomonadati</taxon>
        <taxon>Pseudomonadota</taxon>
        <taxon>Alphaproteobacteria</taxon>
        <taxon>Hyphomicrobiales</taxon>
        <taxon>Methylobacteriaceae</taxon>
        <taxon>Microvirga</taxon>
    </lineage>
</organism>
<dbReference type="Gene3D" id="3.40.50.2300">
    <property type="match status" value="2"/>
</dbReference>
<dbReference type="GO" id="GO:0030313">
    <property type="term" value="C:cell envelope"/>
    <property type="evidence" value="ECO:0007669"/>
    <property type="project" value="UniProtKB-SubCell"/>
</dbReference>
<dbReference type="RefSeq" id="WP_099508180.1">
    <property type="nucleotide sequence ID" value="NZ_CP016616.1"/>
</dbReference>
<evidence type="ECO:0000256" key="1">
    <source>
        <dbReference type="ARBA" id="ARBA00004196"/>
    </source>
</evidence>
<gene>
    <name evidence="6" type="ORF">BB934_02260</name>
</gene>
<evidence type="ECO:0000256" key="3">
    <source>
        <dbReference type="ARBA" id="ARBA00022729"/>
    </source>
</evidence>
<feature type="signal peptide" evidence="4">
    <location>
        <begin position="1"/>
        <end position="25"/>
    </location>
</feature>
<protein>
    <submittedName>
        <fullName evidence="6">Sugar ABC transporter substrate-binding protein</fullName>
    </submittedName>
</protein>
<evidence type="ECO:0000313" key="6">
    <source>
        <dbReference type="EMBL" id="ANY77183.1"/>
    </source>
</evidence>
<evidence type="ECO:0000259" key="5">
    <source>
        <dbReference type="Pfam" id="PF13407"/>
    </source>
</evidence>
<feature type="chain" id="PRO_5008535735" evidence="4">
    <location>
        <begin position="26"/>
        <end position="315"/>
    </location>
</feature>
<dbReference type="Pfam" id="PF13407">
    <property type="entry name" value="Peripla_BP_4"/>
    <property type="match status" value="1"/>
</dbReference>
<comment type="subcellular location">
    <subcellularLocation>
        <location evidence="1">Cell envelope</location>
    </subcellularLocation>
</comment>
<evidence type="ECO:0000256" key="2">
    <source>
        <dbReference type="ARBA" id="ARBA00007639"/>
    </source>
</evidence>
<dbReference type="OrthoDB" id="9813037at2"/>
<dbReference type="PANTHER" id="PTHR46847">
    <property type="entry name" value="D-ALLOSE-BINDING PERIPLASMIC PROTEIN-RELATED"/>
    <property type="match status" value="1"/>
</dbReference>
<dbReference type="InterPro" id="IPR025997">
    <property type="entry name" value="SBP_2_dom"/>
</dbReference>
<dbReference type="EMBL" id="CP016616">
    <property type="protein sequence ID" value="ANY77183.1"/>
    <property type="molecule type" value="Genomic_DNA"/>
</dbReference>
<feature type="domain" description="Periplasmic binding protein" evidence="5">
    <location>
        <begin position="30"/>
        <end position="287"/>
    </location>
</feature>
<evidence type="ECO:0000256" key="4">
    <source>
        <dbReference type="SAM" id="SignalP"/>
    </source>
</evidence>
<name>A0A1B2EB51_9HYPH</name>
<dbReference type="AlphaFoldDB" id="A0A1B2EB51"/>